<evidence type="ECO:0000256" key="13">
    <source>
        <dbReference type="SAM" id="Phobius"/>
    </source>
</evidence>
<dbReference type="PRINTS" id="PR00237">
    <property type="entry name" value="GPCRRHODOPSN"/>
</dbReference>
<comment type="similarity">
    <text evidence="12">Belongs to the G-protein coupled receptor 1 family.</text>
</comment>
<evidence type="ECO:0000256" key="1">
    <source>
        <dbReference type="ARBA" id="ARBA00004651"/>
    </source>
</evidence>
<evidence type="ECO:0000256" key="7">
    <source>
        <dbReference type="ARBA" id="ARBA00023157"/>
    </source>
</evidence>
<feature type="transmembrane region" description="Helical" evidence="13">
    <location>
        <begin position="87"/>
        <end position="111"/>
    </location>
</feature>
<evidence type="ECO:0000256" key="9">
    <source>
        <dbReference type="ARBA" id="ARBA00023180"/>
    </source>
</evidence>
<evidence type="ECO:0000256" key="8">
    <source>
        <dbReference type="ARBA" id="ARBA00023170"/>
    </source>
</evidence>
<evidence type="ECO:0000256" key="6">
    <source>
        <dbReference type="ARBA" id="ARBA00023136"/>
    </source>
</evidence>
<dbReference type="InParanoid" id="C3Z4K6"/>
<keyword evidence="10 12" id="KW-0807">Transducer</keyword>
<dbReference type="Pfam" id="PF00001">
    <property type="entry name" value="7tm_1"/>
    <property type="match status" value="1"/>
</dbReference>
<evidence type="ECO:0000256" key="3">
    <source>
        <dbReference type="ARBA" id="ARBA00022692"/>
    </source>
</evidence>
<evidence type="ECO:0000256" key="5">
    <source>
        <dbReference type="ARBA" id="ARBA00023040"/>
    </source>
</evidence>
<evidence type="ECO:0000313" key="15">
    <source>
        <dbReference type="EMBL" id="EEN52512.1"/>
    </source>
</evidence>
<dbReference type="PROSITE" id="PS00237">
    <property type="entry name" value="G_PROTEIN_RECEP_F1_1"/>
    <property type="match status" value="1"/>
</dbReference>
<feature type="non-terminal residue" evidence="15">
    <location>
        <position position="297"/>
    </location>
</feature>
<keyword evidence="6 13" id="KW-0472">Membrane</keyword>
<evidence type="ECO:0000256" key="11">
    <source>
        <dbReference type="ARBA" id="ARBA00025478"/>
    </source>
</evidence>
<feature type="transmembrane region" description="Helical" evidence="13">
    <location>
        <begin position="173"/>
        <end position="195"/>
    </location>
</feature>
<feature type="domain" description="G-protein coupled receptors family 1 profile" evidence="14">
    <location>
        <begin position="26"/>
        <end position="288"/>
    </location>
</feature>
<keyword evidence="4 13" id="KW-1133">Transmembrane helix</keyword>
<protein>
    <recommendedName>
        <fullName evidence="14">G-protein coupled receptors family 1 profile domain-containing protein</fullName>
    </recommendedName>
</protein>
<accession>C3Z4K6</accession>
<gene>
    <name evidence="15" type="ORF">BRAFLDRAFT_211701</name>
</gene>
<dbReference type="FunFam" id="1.20.1070.10:FF:000416">
    <property type="entry name" value="Uncharacterized protein"/>
    <property type="match status" value="1"/>
</dbReference>
<dbReference type="GO" id="GO:0005886">
    <property type="term" value="C:plasma membrane"/>
    <property type="evidence" value="ECO:0007669"/>
    <property type="project" value="UniProtKB-SubCell"/>
</dbReference>
<feature type="transmembrane region" description="Helical" evidence="13">
    <location>
        <begin position="264"/>
        <end position="291"/>
    </location>
</feature>
<dbReference type="PANTHER" id="PTHR24241:SF76">
    <property type="entry name" value="NEUROPEPTIDE SIFAMIDE RECEPTOR"/>
    <property type="match status" value="1"/>
</dbReference>
<dbReference type="InterPro" id="IPR000276">
    <property type="entry name" value="GPCR_Rhodpsn"/>
</dbReference>
<keyword evidence="3 12" id="KW-0812">Transmembrane</keyword>
<evidence type="ECO:0000256" key="4">
    <source>
        <dbReference type="ARBA" id="ARBA00022989"/>
    </source>
</evidence>
<feature type="transmembrane region" description="Helical" evidence="13">
    <location>
        <begin position="6"/>
        <end position="35"/>
    </location>
</feature>
<dbReference type="SUPFAM" id="SSF81321">
    <property type="entry name" value="Family A G protein-coupled receptor-like"/>
    <property type="match status" value="1"/>
</dbReference>
<dbReference type="PROSITE" id="PS50262">
    <property type="entry name" value="G_PROTEIN_RECEP_F1_2"/>
    <property type="match status" value="1"/>
</dbReference>
<keyword evidence="7" id="KW-1015">Disulfide bond</keyword>
<organism>
    <name type="scientific">Branchiostoma floridae</name>
    <name type="common">Florida lancelet</name>
    <name type="synonym">Amphioxus</name>
    <dbReference type="NCBI Taxonomy" id="7739"/>
    <lineage>
        <taxon>Eukaryota</taxon>
        <taxon>Metazoa</taxon>
        <taxon>Chordata</taxon>
        <taxon>Cephalochordata</taxon>
        <taxon>Leptocardii</taxon>
        <taxon>Amphioxiformes</taxon>
        <taxon>Branchiostomatidae</taxon>
        <taxon>Branchiostoma</taxon>
    </lineage>
</organism>
<dbReference type="PANTHER" id="PTHR24241">
    <property type="entry name" value="NEUROPEPTIDE RECEPTOR-RELATED G-PROTEIN COUPLED RECEPTOR"/>
    <property type="match status" value="1"/>
</dbReference>
<keyword evidence="9" id="KW-0325">Glycoprotein</keyword>
<dbReference type="InterPro" id="IPR005395">
    <property type="entry name" value="NPFF_rcpt"/>
</dbReference>
<dbReference type="InterPro" id="IPR017452">
    <property type="entry name" value="GPCR_Rhodpsn_7TM"/>
</dbReference>
<dbReference type="GO" id="GO:0008188">
    <property type="term" value="F:neuropeptide receptor activity"/>
    <property type="evidence" value="ECO:0007669"/>
    <property type="project" value="InterPro"/>
</dbReference>
<name>C3Z4K6_BRAFL</name>
<dbReference type="EMBL" id="GG666580">
    <property type="protein sequence ID" value="EEN52512.1"/>
    <property type="molecule type" value="Genomic_DNA"/>
</dbReference>
<evidence type="ECO:0000259" key="14">
    <source>
        <dbReference type="PROSITE" id="PS50262"/>
    </source>
</evidence>
<dbReference type="AlphaFoldDB" id="C3Z4K6"/>
<comment type="function">
    <text evidence="11">Receptor for NPAF (A-18-F-amide) and NPFF (F-8-F-amide) neuropeptides, also known as morphine-modulating peptides. Can also be activated by a variety of naturally occurring or synthetic FMRF-amide like ligands. This receptor mediates its action by association with G proteins that activate a phosphatidylinositol-calcium second messenger system.</text>
</comment>
<reference evidence="15" key="1">
    <citation type="journal article" date="2008" name="Nature">
        <title>The amphioxus genome and the evolution of the chordate karyotype.</title>
        <authorList>
            <consortium name="US DOE Joint Genome Institute (JGI-PGF)"/>
            <person name="Putnam N.H."/>
            <person name="Butts T."/>
            <person name="Ferrier D.E.K."/>
            <person name="Furlong R.F."/>
            <person name="Hellsten U."/>
            <person name="Kawashima T."/>
            <person name="Robinson-Rechavi M."/>
            <person name="Shoguchi E."/>
            <person name="Terry A."/>
            <person name="Yu J.-K."/>
            <person name="Benito-Gutierrez E.L."/>
            <person name="Dubchak I."/>
            <person name="Garcia-Fernandez J."/>
            <person name="Gibson-Brown J.J."/>
            <person name="Grigoriev I.V."/>
            <person name="Horton A.C."/>
            <person name="de Jong P.J."/>
            <person name="Jurka J."/>
            <person name="Kapitonov V.V."/>
            <person name="Kohara Y."/>
            <person name="Kuroki Y."/>
            <person name="Lindquist E."/>
            <person name="Lucas S."/>
            <person name="Osoegawa K."/>
            <person name="Pennacchio L.A."/>
            <person name="Salamov A.A."/>
            <person name="Satou Y."/>
            <person name="Sauka-Spengler T."/>
            <person name="Schmutz J."/>
            <person name="Shin-I T."/>
            <person name="Toyoda A."/>
            <person name="Bronner-Fraser M."/>
            <person name="Fujiyama A."/>
            <person name="Holland L.Z."/>
            <person name="Holland P.W.H."/>
            <person name="Satoh N."/>
            <person name="Rokhsar D.S."/>
        </authorList>
    </citation>
    <scope>NUCLEOTIDE SEQUENCE [LARGE SCALE GENOMIC DNA]</scope>
    <source>
        <strain evidence="15">S238N-H82</strain>
        <tissue evidence="15">Testes</tissue>
    </source>
</reference>
<keyword evidence="2" id="KW-1003">Cell membrane</keyword>
<proteinExistence type="inferred from homology"/>
<evidence type="ECO:0000256" key="10">
    <source>
        <dbReference type="ARBA" id="ARBA00023224"/>
    </source>
</evidence>
<comment type="subcellular location">
    <subcellularLocation>
        <location evidence="1">Cell membrane</location>
        <topology evidence="1">Multi-pass membrane protein</topology>
    </subcellularLocation>
</comment>
<feature type="transmembrane region" description="Helical" evidence="13">
    <location>
        <begin position="230"/>
        <end position="252"/>
    </location>
</feature>
<dbReference type="PRINTS" id="PR01570">
    <property type="entry name" value="NPFFRECEPTOR"/>
</dbReference>
<evidence type="ECO:0000256" key="12">
    <source>
        <dbReference type="RuleBase" id="RU000688"/>
    </source>
</evidence>
<evidence type="ECO:0000256" key="2">
    <source>
        <dbReference type="ARBA" id="ARBA00022475"/>
    </source>
</evidence>
<dbReference type="eggNOG" id="KOG3656">
    <property type="taxonomic scope" value="Eukaryota"/>
</dbReference>
<dbReference type="Gene3D" id="1.20.1070.10">
    <property type="entry name" value="Rhodopsin 7-helix transmembrane proteins"/>
    <property type="match status" value="1"/>
</dbReference>
<feature type="transmembrane region" description="Helical" evidence="13">
    <location>
        <begin position="47"/>
        <end position="67"/>
    </location>
</feature>
<sequence length="297" mass="33847">MLKHPTAVIAVFVVGYVITFMATMIGNIIVCYVILKIPHMRNVTNYFVFNLAVSDMLSAIFCMPFTLVDHVIRGWPFGEVMCKVFPAMQIITVSASLFTLVAIAFDRFYAVVHPMAHTFTSTVAVRVITLVWVMAIILSIPIFVVQENKYDFYNGMVMHVCAENWPFHNSRRIFTASLLVISYLGPLTVITVLYTRIGLEVWFMMPPGVVKIRDGGHGTPMQRKVKVVKMMVAVGVLFSLSYLPIFTIMMLADFGNLTVDQADFIYIWIYPIANWLSYFNNSINPIVYGYFNRNIRK</sequence>
<feature type="transmembrane region" description="Helical" evidence="13">
    <location>
        <begin position="123"/>
        <end position="144"/>
    </location>
</feature>
<keyword evidence="5 12" id="KW-0297">G-protein coupled receptor</keyword>
<keyword evidence="8 12" id="KW-0675">Receptor</keyword>